<dbReference type="GO" id="GO:0000976">
    <property type="term" value="F:transcription cis-regulatory region binding"/>
    <property type="evidence" value="ECO:0007669"/>
    <property type="project" value="TreeGrafter"/>
</dbReference>
<feature type="binding site" evidence="7">
    <location>
        <position position="97"/>
    </location>
    <ligand>
        <name>Zn(2+)</name>
        <dbReference type="ChEBI" id="CHEBI:29105"/>
    </ligand>
</feature>
<comment type="caution">
    <text evidence="8">The sequence shown here is derived from an EMBL/GenBank/DDBJ whole genome shotgun (WGS) entry which is preliminary data.</text>
</comment>
<dbReference type="Gene3D" id="1.10.10.10">
    <property type="entry name" value="Winged helix-like DNA-binding domain superfamily/Winged helix DNA-binding domain"/>
    <property type="match status" value="1"/>
</dbReference>
<proteinExistence type="inferred from homology"/>
<evidence type="ECO:0000256" key="4">
    <source>
        <dbReference type="ARBA" id="ARBA00023015"/>
    </source>
</evidence>
<keyword evidence="6" id="KW-0804">Transcription</keyword>
<dbReference type="CDD" id="cd07153">
    <property type="entry name" value="Fur_like"/>
    <property type="match status" value="1"/>
</dbReference>
<dbReference type="GO" id="GO:0003700">
    <property type="term" value="F:DNA-binding transcription factor activity"/>
    <property type="evidence" value="ECO:0007669"/>
    <property type="project" value="InterPro"/>
</dbReference>
<evidence type="ECO:0000256" key="1">
    <source>
        <dbReference type="ARBA" id="ARBA00007957"/>
    </source>
</evidence>
<comment type="cofactor">
    <cofactor evidence="7">
        <name>Zn(2+)</name>
        <dbReference type="ChEBI" id="CHEBI:29105"/>
    </cofactor>
    <text evidence="7">Binds 1 zinc ion per subunit.</text>
</comment>
<evidence type="ECO:0000256" key="3">
    <source>
        <dbReference type="ARBA" id="ARBA00022833"/>
    </source>
</evidence>
<feature type="binding site" evidence="7">
    <location>
        <position position="100"/>
    </location>
    <ligand>
        <name>Zn(2+)</name>
        <dbReference type="ChEBI" id="CHEBI:29105"/>
    </ligand>
</feature>
<dbReference type="GO" id="GO:1900376">
    <property type="term" value="P:regulation of secondary metabolite biosynthetic process"/>
    <property type="evidence" value="ECO:0007669"/>
    <property type="project" value="TreeGrafter"/>
</dbReference>
<evidence type="ECO:0000256" key="6">
    <source>
        <dbReference type="ARBA" id="ARBA00023163"/>
    </source>
</evidence>
<evidence type="ECO:0000256" key="7">
    <source>
        <dbReference type="PIRSR" id="PIRSR602481-1"/>
    </source>
</evidence>
<keyword evidence="2" id="KW-0678">Repressor</keyword>
<comment type="similarity">
    <text evidence="1">Belongs to the Fur family.</text>
</comment>
<feature type="binding site" evidence="7">
    <location>
        <position position="134"/>
    </location>
    <ligand>
        <name>Zn(2+)</name>
        <dbReference type="ChEBI" id="CHEBI:29105"/>
    </ligand>
</feature>
<keyword evidence="9" id="KW-1185">Reference proteome</keyword>
<evidence type="ECO:0000313" key="8">
    <source>
        <dbReference type="EMBL" id="MUG71889.1"/>
    </source>
</evidence>
<dbReference type="InterPro" id="IPR043135">
    <property type="entry name" value="Fur_C"/>
</dbReference>
<dbReference type="EMBL" id="WNZX01000011">
    <property type="protein sequence ID" value="MUG71889.1"/>
    <property type="molecule type" value="Genomic_DNA"/>
</dbReference>
<dbReference type="Pfam" id="PF01475">
    <property type="entry name" value="FUR"/>
    <property type="match status" value="1"/>
</dbReference>
<dbReference type="SUPFAM" id="SSF46785">
    <property type="entry name" value="Winged helix' DNA-binding domain"/>
    <property type="match status" value="1"/>
</dbReference>
<evidence type="ECO:0000256" key="2">
    <source>
        <dbReference type="ARBA" id="ARBA00022491"/>
    </source>
</evidence>
<evidence type="ECO:0000256" key="5">
    <source>
        <dbReference type="ARBA" id="ARBA00023125"/>
    </source>
</evidence>
<dbReference type="InterPro" id="IPR036388">
    <property type="entry name" value="WH-like_DNA-bd_sf"/>
</dbReference>
<dbReference type="RefSeq" id="WP_054798661.1">
    <property type="nucleotide sequence ID" value="NZ_WNZX01000011.1"/>
</dbReference>
<evidence type="ECO:0000313" key="9">
    <source>
        <dbReference type="Proteomes" id="UP000450917"/>
    </source>
</evidence>
<dbReference type="GO" id="GO:0045892">
    <property type="term" value="P:negative regulation of DNA-templated transcription"/>
    <property type="evidence" value="ECO:0007669"/>
    <property type="project" value="TreeGrafter"/>
</dbReference>
<gene>
    <name evidence="8" type="ORF">GNP93_14545</name>
</gene>
<dbReference type="GO" id="GO:0008270">
    <property type="term" value="F:zinc ion binding"/>
    <property type="evidence" value="ECO:0007669"/>
    <property type="project" value="TreeGrafter"/>
</dbReference>
<dbReference type="AlphaFoldDB" id="A0A7X3CUA0"/>
<keyword evidence="7" id="KW-0479">Metal-binding</keyword>
<keyword evidence="5" id="KW-0238">DNA-binding</keyword>
<keyword evidence="4" id="KW-0805">Transcription regulation</keyword>
<dbReference type="PANTHER" id="PTHR33202">
    <property type="entry name" value="ZINC UPTAKE REGULATION PROTEIN"/>
    <property type="match status" value="1"/>
</dbReference>
<dbReference type="InterPro" id="IPR002481">
    <property type="entry name" value="FUR"/>
</dbReference>
<reference evidence="8 9" key="1">
    <citation type="submission" date="2019-11" db="EMBL/GenBank/DDBJ databases">
        <title>Draft genome sequences of five Paenibacillus species of dairy origin.</title>
        <authorList>
            <person name="Olajide A.M."/>
            <person name="Chen S."/>
            <person name="Lapointe G."/>
        </authorList>
    </citation>
    <scope>NUCLEOTIDE SEQUENCE [LARGE SCALE GENOMIC DNA]</scope>
    <source>
        <strain evidence="8 9">2CS3</strain>
    </source>
</reference>
<protein>
    <submittedName>
        <fullName evidence="8">Transcriptional repressor</fullName>
    </submittedName>
</protein>
<dbReference type="Proteomes" id="UP000450917">
    <property type="component" value="Unassembled WGS sequence"/>
</dbReference>
<dbReference type="Gene3D" id="3.30.1490.190">
    <property type="match status" value="1"/>
</dbReference>
<feature type="binding site" evidence="7">
    <location>
        <position position="137"/>
    </location>
    <ligand>
        <name>Zn(2+)</name>
        <dbReference type="ChEBI" id="CHEBI:29105"/>
    </ligand>
</feature>
<sequence length="149" mass="16903">MNVTIEEAVERLKASGIRMTAQRELILDYLYARLSHPSAEELYEAIYADYPRVVSITTIYKNMRVLRDLGLLKEFYVRQTGIARYDTNVLPHHHLYCVRCGRVTDYTGALPLPSIEVSPGFQAHSIFLEVTGTCKACAVLQRPERGIAI</sequence>
<keyword evidence="3 7" id="KW-0862">Zinc</keyword>
<dbReference type="PANTHER" id="PTHR33202:SF7">
    <property type="entry name" value="FERRIC UPTAKE REGULATION PROTEIN"/>
    <property type="match status" value="1"/>
</dbReference>
<name>A0A7X3CUA0_9BACL</name>
<dbReference type="InterPro" id="IPR036390">
    <property type="entry name" value="WH_DNA-bd_sf"/>
</dbReference>
<accession>A0A7X3CUA0</accession>
<organism evidence="8 9">
    <name type="scientific">Paenibacillus validus</name>
    <dbReference type="NCBI Taxonomy" id="44253"/>
    <lineage>
        <taxon>Bacteria</taxon>
        <taxon>Bacillati</taxon>
        <taxon>Bacillota</taxon>
        <taxon>Bacilli</taxon>
        <taxon>Bacillales</taxon>
        <taxon>Paenibacillaceae</taxon>
        <taxon>Paenibacillus</taxon>
    </lineage>
</organism>